<keyword evidence="2 10" id="KW-0645">Protease</keyword>
<dbReference type="EMBL" id="JACASF010000018">
    <property type="protein sequence ID" value="KAF6420823.1"/>
    <property type="molecule type" value="Genomic_DNA"/>
</dbReference>
<keyword evidence="4 10" id="KW-0378">Hydrolase</keyword>
<reference evidence="12 13" key="1">
    <citation type="journal article" date="2020" name="Nature">
        <title>Six reference-quality genomes reveal evolution of bat adaptations.</title>
        <authorList>
            <person name="Jebb D."/>
            <person name="Huang Z."/>
            <person name="Pippel M."/>
            <person name="Hughes G.M."/>
            <person name="Lavrichenko K."/>
            <person name="Devanna P."/>
            <person name="Winkler S."/>
            <person name="Jermiin L.S."/>
            <person name="Skirmuntt E.C."/>
            <person name="Katzourakis A."/>
            <person name="Burkitt-Gray L."/>
            <person name="Ray D.A."/>
            <person name="Sullivan K.A.M."/>
            <person name="Roscito J.G."/>
            <person name="Kirilenko B.M."/>
            <person name="Davalos L.M."/>
            <person name="Corthals A.P."/>
            <person name="Power M.L."/>
            <person name="Jones G."/>
            <person name="Ransome R.D."/>
            <person name="Dechmann D.K.N."/>
            <person name="Locatelli A.G."/>
            <person name="Puechmaille S.J."/>
            <person name="Fedrigo O."/>
            <person name="Jarvis E.D."/>
            <person name="Hiller M."/>
            <person name="Vernes S.C."/>
            <person name="Myers E.W."/>
            <person name="Teeling E.C."/>
        </authorList>
    </citation>
    <scope>NUCLEOTIDE SEQUENCE [LARGE SCALE GENOMIC DNA]</scope>
    <source>
        <strain evidence="12">MMolMol1</strain>
        <tissue evidence="12">Muscle</tissue>
    </source>
</reference>
<gene>
    <name evidence="12" type="ORF">HJG59_012696</name>
</gene>
<dbReference type="AlphaFoldDB" id="A0A7J8DCI2"/>
<dbReference type="InterPro" id="IPR033116">
    <property type="entry name" value="TRYPSIN_SER"/>
</dbReference>
<protein>
    <recommendedName>
        <fullName evidence="9">tryptase</fullName>
        <ecNumber evidence="9">3.4.21.59</ecNumber>
    </recommendedName>
</protein>
<sequence length="268" mass="29524">MRVVGGRPAAQKKWPWQVSLRINDEHVCGGSLIADRWVLTAAHCIFGYEEYMVKIGDIRLNQASTLAIEVPVRDIVIHRDFSTFRTIENDIALALLEVPVNFSPYIQPVCIPESGFMVQAGTECWVTGWGKLKEKDPKEAAPDVLQEAELSIIRHEKCNELYKKKISVSTNVVKEGNVCGYNALGKDSCQGDSGGPLVCEFNKTWVQVGIVSWGIGCGRKELPGVYTEVSVYKLWLIDHMSQSASGHSAGFPVPPLCLVLPLGLLVTL</sequence>
<dbReference type="Pfam" id="PF00089">
    <property type="entry name" value="Trypsin"/>
    <property type="match status" value="1"/>
</dbReference>
<evidence type="ECO:0000256" key="4">
    <source>
        <dbReference type="ARBA" id="ARBA00022801"/>
    </source>
</evidence>
<dbReference type="InterPro" id="IPR018114">
    <property type="entry name" value="TRYPSIN_HIS"/>
</dbReference>
<evidence type="ECO:0000313" key="13">
    <source>
        <dbReference type="Proteomes" id="UP000550707"/>
    </source>
</evidence>
<dbReference type="InterPro" id="IPR001314">
    <property type="entry name" value="Peptidase_S1A"/>
</dbReference>
<keyword evidence="6" id="KW-0325">Glycoprotein</keyword>
<evidence type="ECO:0000259" key="11">
    <source>
        <dbReference type="PROSITE" id="PS50240"/>
    </source>
</evidence>
<dbReference type="GO" id="GO:0006508">
    <property type="term" value="P:proteolysis"/>
    <property type="evidence" value="ECO:0007669"/>
    <property type="project" value="UniProtKB-KW"/>
</dbReference>
<dbReference type="GO" id="GO:0004252">
    <property type="term" value="F:serine-type endopeptidase activity"/>
    <property type="evidence" value="ECO:0007669"/>
    <property type="project" value="UniProtKB-EC"/>
</dbReference>
<comment type="function">
    <text evidence="8">Tryptase is the major neutral protease present in mast cells and is secreted upon the coupled activation-degranulation response of this cell type.</text>
</comment>
<evidence type="ECO:0000256" key="2">
    <source>
        <dbReference type="ARBA" id="ARBA00022670"/>
    </source>
</evidence>
<dbReference type="InterPro" id="IPR043504">
    <property type="entry name" value="Peptidase_S1_PA_chymotrypsin"/>
</dbReference>
<dbReference type="PROSITE" id="PS00135">
    <property type="entry name" value="TRYPSIN_SER"/>
    <property type="match status" value="1"/>
</dbReference>
<dbReference type="PROSITE" id="PS00134">
    <property type="entry name" value="TRYPSIN_HIS"/>
    <property type="match status" value="1"/>
</dbReference>
<accession>A0A7J8DCI2</accession>
<proteinExistence type="predicted"/>
<dbReference type="PRINTS" id="PR00722">
    <property type="entry name" value="CHYMOTRYPSIN"/>
</dbReference>
<evidence type="ECO:0000256" key="1">
    <source>
        <dbReference type="ARBA" id="ARBA00011881"/>
    </source>
</evidence>
<dbReference type="CDD" id="cd00190">
    <property type="entry name" value="Tryp_SPc"/>
    <property type="match status" value="1"/>
</dbReference>
<dbReference type="PANTHER" id="PTHR24253">
    <property type="entry name" value="TRANSMEMBRANE PROTEASE SERINE"/>
    <property type="match status" value="1"/>
</dbReference>
<dbReference type="PANTHER" id="PTHR24253:SF159">
    <property type="entry name" value="SERINE PROTEASE 42"/>
    <property type="match status" value="1"/>
</dbReference>
<dbReference type="Proteomes" id="UP000550707">
    <property type="component" value="Unassembled WGS sequence"/>
</dbReference>
<dbReference type="InterPro" id="IPR009003">
    <property type="entry name" value="Peptidase_S1_PA"/>
</dbReference>
<keyword evidence="3" id="KW-0732">Signal</keyword>
<dbReference type="InterPro" id="IPR001254">
    <property type="entry name" value="Trypsin_dom"/>
</dbReference>
<evidence type="ECO:0000256" key="9">
    <source>
        <dbReference type="ARBA" id="ARBA00066748"/>
    </source>
</evidence>
<name>A0A7J8DCI2_MOLMO</name>
<keyword evidence="10" id="KW-0720">Serine protease</keyword>
<evidence type="ECO:0000256" key="3">
    <source>
        <dbReference type="ARBA" id="ARBA00022729"/>
    </source>
</evidence>
<dbReference type="SUPFAM" id="SSF50494">
    <property type="entry name" value="Trypsin-like serine proteases"/>
    <property type="match status" value="1"/>
</dbReference>
<dbReference type="PROSITE" id="PS50240">
    <property type="entry name" value="TRYPSIN_DOM"/>
    <property type="match status" value="1"/>
</dbReference>
<evidence type="ECO:0000256" key="8">
    <source>
        <dbReference type="ARBA" id="ARBA00054350"/>
    </source>
</evidence>
<dbReference type="SMART" id="SM00020">
    <property type="entry name" value="Tryp_SPc"/>
    <property type="match status" value="1"/>
</dbReference>
<keyword evidence="13" id="KW-1185">Reference proteome</keyword>
<evidence type="ECO:0000256" key="7">
    <source>
        <dbReference type="ARBA" id="ARBA00050838"/>
    </source>
</evidence>
<evidence type="ECO:0000313" key="12">
    <source>
        <dbReference type="EMBL" id="KAF6420823.1"/>
    </source>
</evidence>
<organism evidence="12 13">
    <name type="scientific">Molossus molossus</name>
    <name type="common">Pallas' mastiff bat</name>
    <name type="synonym">Vespertilio molossus</name>
    <dbReference type="NCBI Taxonomy" id="27622"/>
    <lineage>
        <taxon>Eukaryota</taxon>
        <taxon>Metazoa</taxon>
        <taxon>Chordata</taxon>
        <taxon>Craniata</taxon>
        <taxon>Vertebrata</taxon>
        <taxon>Euteleostomi</taxon>
        <taxon>Mammalia</taxon>
        <taxon>Eutheria</taxon>
        <taxon>Laurasiatheria</taxon>
        <taxon>Chiroptera</taxon>
        <taxon>Yangochiroptera</taxon>
        <taxon>Molossidae</taxon>
        <taxon>Molossus</taxon>
    </lineage>
</organism>
<keyword evidence="5" id="KW-1015">Disulfide bond</keyword>
<dbReference type="FunFam" id="2.40.10.10:FF:000039">
    <property type="entry name" value="Brain-specific serine protease 4"/>
    <property type="match status" value="1"/>
</dbReference>
<comment type="caution">
    <text evidence="12">The sequence shown here is derived from an EMBL/GenBank/DDBJ whole genome shotgun (WGS) entry which is preliminary data.</text>
</comment>
<evidence type="ECO:0000256" key="5">
    <source>
        <dbReference type="ARBA" id="ARBA00023157"/>
    </source>
</evidence>
<feature type="domain" description="Peptidase S1" evidence="11">
    <location>
        <begin position="3"/>
        <end position="241"/>
    </location>
</feature>
<comment type="subunit">
    <text evidence="1">Homotetramer.</text>
</comment>
<evidence type="ECO:0000256" key="6">
    <source>
        <dbReference type="ARBA" id="ARBA00023180"/>
    </source>
</evidence>
<evidence type="ECO:0000256" key="10">
    <source>
        <dbReference type="RuleBase" id="RU363034"/>
    </source>
</evidence>
<comment type="catalytic activity">
    <reaction evidence="7">
        <text>Preferential cleavage: Arg-|-Xaa, Lys-|-Xaa, but with more restricted specificity than trypsin.</text>
        <dbReference type="EC" id="3.4.21.59"/>
    </reaction>
</comment>
<dbReference type="Gene3D" id="2.40.10.10">
    <property type="entry name" value="Trypsin-like serine proteases"/>
    <property type="match status" value="1"/>
</dbReference>
<dbReference type="EC" id="3.4.21.59" evidence="9"/>